<feature type="transmembrane region" description="Helical" evidence="5">
    <location>
        <begin position="80"/>
        <end position="105"/>
    </location>
</feature>
<evidence type="ECO:0000256" key="5">
    <source>
        <dbReference type="SAM" id="Phobius"/>
    </source>
</evidence>
<dbReference type="InterPro" id="IPR013122">
    <property type="entry name" value="PKD1_2_channel"/>
</dbReference>
<dbReference type="GO" id="GO:0005886">
    <property type="term" value="C:plasma membrane"/>
    <property type="evidence" value="ECO:0007669"/>
    <property type="project" value="TreeGrafter"/>
</dbReference>
<dbReference type="GO" id="GO:0072345">
    <property type="term" value="F:NAADP-sensitive calcium-release channel activity"/>
    <property type="evidence" value="ECO:0007669"/>
    <property type="project" value="TreeGrafter"/>
</dbReference>
<reference evidence="7" key="1">
    <citation type="journal article" date="2019" name="bioRxiv">
        <title>The Genome of the Zebra Mussel, Dreissena polymorpha: A Resource for Invasive Species Research.</title>
        <authorList>
            <person name="McCartney M.A."/>
            <person name="Auch B."/>
            <person name="Kono T."/>
            <person name="Mallez S."/>
            <person name="Zhang Y."/>
            <person name="Obille A."/>
            <person name="Becker A."/>
            <person name="Abrahante J.E."/>
            <person name="Garbe J."/>
            <person name="Badalamenti J.P."/>
            <person name="Herman A."/>
            <person name="Mangelson H."/>
            <person name="Liachko I."/>
            <person name="Sullivan S."/>
            <person name="Sone E.D."/>
            <person name="Koren S."/>
            <person name="Silverstein K.A.T."/>
            <person name="Beckman K.B."/>
            <person name="Gohl D.M."/>
        </authorList>
    </citation>
    <scope>NUCLEOTIDE SEQUENCE</scope>
    <source>
        <strain evidence="7">Duluth1</strain>
        <tissue evidence="7">Whole animal</tissue>
    </source>
</reference>
<dbReference type="Pfam" id="PF08016">
    <property type="entry name" value="PKD_channel"/>
    <property type="match status" value="1"/>
</dbReference>
<reference evidence="7" key="2">
    <citation type="submission" date="2020-11" db="EMBL/GenBank/DDBJ databases">
        <authorList>
            <person name="McCartney M.A."/>
            <person name="Auch B."/>
            <person name="Kono T."/>
            <person name="Mallez S."/>
            <person name="Becker A."/>
            <person name="Gohl D.M."/>
            <person name="Silverstein K.A.T."/>
            <person name="Koren S."/>
            <person name="Bechman K.B."/>
            <person name="Herman A."/>
            <person name="Abrahante J.E."/>
            <person name="Garbe J."/>
        </authorList>
    </citation>
    <scope>NUCLEOTIDE SEQUENCE</scope>
    <source>
        <strain evidence="7">Duluth1</strain>
        <tissue evidence="7">Whole animal</tissue>
    </source>
</reference>
<keyword evidence="4 5" id="KW-0472">Membrane</keyword>
<keyword evidence="8" id="KW-1185">Reference proteome</keyword>
<comment type="subcellular location">
    <subcellularLocation>
        <location evidence="1">Membrane</location>
        <topology evidence="1">Multi-pass membrane protein</topology>
    </subcellularLocation>
</comment>
<evidence type="ECO:0000256" key="4">
    <source>
        <dbReference type="ARBA" id="ARBA00023136"/>
    </source>
</evidence>
<evidence type="ECO:0000313" key="7">
    <source>
        <dbReference type="EMBL" id="KAH3769825.1"/>
    </source>
</evidence>
<dbReference type="GO" id="GO:0005765">
    <property type="term" value="C:lysosomal membrane"/>
    <property type="evidence" value="ECO:0007669"/>
    <property type="project" value="TreeGrafter"/>
</dbReference>
<feature type="transmembrane region" description="Helical" evidence="5">
    <location>
        <begin position="468"/>
        <end position="491"/>
    </location>
</feature>
<organism evidence="7 8">
    <name type="scientific">Dreissena polymorpha</name>
    <name type="common">Zebra mussel</name>
    <name type="synonym">Mytilus polymorpha</name>
    <dbReference type="NCBI Taxonomy" id="45954"/>
    <lineage>
        <taxon>Eukaryota</taxon>
        <taxon>Metazoa</taxon>
        <taxon>Spiralia</taxon>
        <taxon>Lophotrochozoa</taxon>
        <taxon>Mollusca</taxon>
        <taxon>Bivalvia</taxon>
        <taxon>Autobranchia</taxon>
        <taxon>Heteroconchia</taxon>
        <taxon>Euheterodonta</taxon>
        <taxon>Imparidentia</taxon>
        <taxon>Neoheterodontei</taxon>
        <taxon>Myida</taxon>
        <taxon>Dreissenoidea</taxon>
        <taxon>Dreissenidae</taxon>
        <taxon>Dreissena</taxon>
    </lineage>
</organism>
<dbReference type="Proteomes" id="UP000828390">
    <property type="component" value="Unassembled WGS sequence"/>
</dbReference>
<evidence type="ECO:0000256" key="1">
    <source>
        <dbReference type="ARBA" id="ARBA00004141"/>
    </source>
</evidence>
<dbReference type="PANTHER" id="PTHR12127">
    <property type="entry name" value="MUCOLIPIN"/>
    <property type="match status" value="1"/>
</dbReference>
<accession>A0A9D4DZU2</accession>
<dbReference type="InterPro" id="IPR039031">
    <property type="entry name" value="Mucolipin"/>
</dbReference>
<dbReference type="AlphaFoldDB" id="A0A9D4DZU2"/>
<gene>
    <name evidence="7" type="ORF">DPMN_171102</name>
</gene>
<sequence>MIFCNHIRSFNPNKIQKSLFYNFEFFYDTKFFWSFFVSLLADAPQEVRAGDETHSRQHCWLKFFIRLLIYSPLKFNNGSLWISLPHFLLLLAYVAKLALITILVFKVGECRARLSTVVLHGQTALRHILLLHWDATYETLPYPPSIGVFAAYDIEDLKSRINYSVAQYYNADNIATGTFRRTSQDNMKLVIKYFEVTDVTNHKELKFVPMYGLTNTTVEGQPVYSYDVMKDLEHDNASDIMHNILTININANLHSFRVHQPDDGACCLQMNLTVLFNDIDHDGQVEVKLETQTEQVLCKSMIINAQIQLSGSTKRMFNDLSYLRRWWIVPSIIGDAFAIAGTSNIIQEFTKQLQTFDKMAVHIGYGCLLAWICVMRYLKVHVKVSLLFHILYYAKWNVLAFLVCASILFVGYLFCAYVALGVYHFKFQNIGMSADALFALTQGDDVFATFSGMSKNAVGDPGYVQTSLRILACSFIILFTIIILNLLIALFNSAYEIIMKKENGEVLNSNITRFERVFYRYISLTENGDMKEFGEFASTA</sequence>
<keyword evidence="3 5" id="KW-1133">Transmembrane helix</keyword>
<evidence type="ECO:0000259" key="6">
    <source>
        <dbReference type="Pfam" id="PF08016"/>
    </source>
</evidence>
<comment type="caution">
    <text evidence="7">The sequence shown here is derived from an EMBL/GenBank/DDBJ whole genome shotgun (WGS) entry which is preliminary data.</text>
</comment>
<dbReference type="EMBL" id="JAIWYP010000009">
    <property type="protein sequence ID" value="KAH3769825.1"/>
    <property type="molecule type" value="Genomic_DNA"/>
</dbReference>
<feature type="domain" description="Polycystin cation channel PKD1/PKD2" evidence="6">
    <location>
        <begin position="349"/>
        <end position="496"/>
    </location>
</feature>
<evidence type="ECO:0000256" key="3">
    <source>
        <dbReference type="ARBA" id="ARBA00022989"/>
    </source>
</evidence>
<proteinExistence type="predicted"/>
<feature type="transmembrane region" description="Helical" evidence="5">
    <location>
        <begin position="326"/>
        <end position="347"/>
    </location>
</feature>
<feature type="transmembrane region" description="Helical" evidence="5">
    <location>
        <begin position="398"/>
        <end position="423"/>
    </location>
</feature>
<evidence type="ECO:0000313" key="8">
    <source>
        <dbReference type="Proteomes" id="UP000828390"/>
    </source>
</evidence>
<dbReference type="PANTHER" id="PTHR12127:SF7">
    <property type="entry name" value="SD02261P"/>
    <property type="match status" value="1"/>
</dbReference>
<protein>
    <recommendedName>
        <fullName evidence="6">Polycystin cation channel PKD1/PKD2 domain-containing protein</fullName>
    </recommendedName>
</protein>
<name>A0A9D4DZU2_DREPO</name>
<feature type="transmembrane region" description="Helical" evidence="5">
    <location>
        <begin position="359"/>
        <end position="378"/>
    </location>
</feature>
<evidence type="ECO:0000256" key="2">
    <source>
        <dbReference type="ARBA" id="ARBA00022692"/>
    </source>
</evidence>
<keyword evidence="2 5" id="KW-0812">Transmembrane</keyword>